<feature type="region of interest" description="Disordered" evidence="1">
    <location>
        <begin position="40"/>
        <end position="66"/>
    </location>
</feature>
<organism evidence="2 3">
    <name type="scientific">Microcystis aeruginosa Ma_SC_T_19800800_S464</name>
    <dbReference type="NCBI Taxonomy" id="2486257"/>
    <lineage>
        <taxon>Bacteria</taxon>
        <taxon>Bacillati</taxon>
        <taxon>Cyanobacteriota</taxon>
        <taxon>Cyanophyceae</taxon>
        <taxon>Oscillatoriophycideae</taxon>
        <taxon>Chroococcales</taxon>
        <taxon>Microcystaceae</taxon>
        <taxon>Microcystis</taxon>
    </lineage>
</organism>
<sequence>MSRSQELGVRSQESGDYFYLFSLIPSPFSPISPSPHLPISPSPHLPISPSPHSPIPHPPSPIPFYL</sequence>
<gene>
    <name evidence="2" type="ORF">EWV81_07600</name>
</gene>
<evidence type="ECO:0000313" key="2">
    <source>
        <dbReference type="EMBL" id="TRU27446.1"/>
    </source>
</evidence>
<name>A0A552DYX2_MICAE</name>
<proteinExistence type="predicted"/>
<reference evidence="2 3" key="1">
    <citation type="submission" date="2019-01" db="EMBL/GenBank/DDBJ databases">
        <title>Coherence of Microcystis species and biogeography revealed through population genomics.</title>
        <authorList>
            <person name="Perez-Carrascal O.M."/>
            <person name="Terrat Y."/>
            <person name="Giani A."/>
            <person name="Fortin N."/>
            <person name="Tromas N."/>
            <person name="Shapiro B.J."/>
        </authorList>
    </citation>
    <scope>NUCLEOTIDE SEQUENCE [LARGE SCALE GENOMIC DNA]</scope>
    <source>
        <strain evidence="2">Ma_SC_T_19800800_S464</strain>
    </source>
</reference>
<evidence type="ECO:0000256" key="1">
    <source>
        <dbReference type="SAM" id="MobiDB-lite"/>
    </source>
</evidence>
<comment type="caution">
    <text evidence="2">The sequence shown here is derived from an EMBL/GenBank/DDBJ whole genome shotgun (WGS) entry which is preliminary data.</text>
</comment>
<evidence type="ECO:0000313" key="3">
    <source>
        <dbReference type="Proteomes" id="UP000319313"/>
    </source>
</evidence>
<accession>A0A552DYX2</accession>
<dbReference type="EMBL" id="SFBL01000061">
    <property type="protein sequence ID" value="TRU27446.1"/>
    <property type="molecule type" value="Genomic_DNA"/>
</dbReference>
<protein>
    <submittedName>
        <fullName evidence="2">Uncharacterized protein</fullName>
    </submittedName>
</protein>
<dbReference type="AlphaFoldDB" id="A0A552DYX2"/>
<dbReference type="Proteomes" id="UP000319313">
    <property type="component" value="Unassembled WGS sequence"/>
</dbReference>